<dbReference type="AlphaFoldDB" id="A0A6A6UNF8"/>
<proteinExistence type="predicted"/>
<feature type="compositionally biased region" description="Basic and acidic residues" evidence="1">
    <location>
        <begin position="243"/>
        <end position="253"/>
    </location>
</feature>
<feature type="compositionally biased region" description="Acidic residues" evidence="1">
    <location>
        <begin position="315"/>
        <end position="329"/>
    </location>
</feature>
<evidence type="ECO:0000313" key="2">
    <source>
        <dbReference type="EMBL" id="KAF2673809.1"/>
    </source>
</evidence>
<gene>
    <name evidence="2" type="ORF">BT63DRAFT_476277</name>
</gene>
<feature type="region of interest" description="Disordered" evidence="1">
    <location>
        <begin position="19"/>
        <end position="49"/>
    </location>
</feature>
<protein>
    <recommendedName>
        <fullName evidence="4">Thymidylate kinase</fullName>
    </recommendedName>
</protein>
<feature type="compositionally biased region" description="Polar residues" evidence="1">
    <location>
        <begin position="19"/>
        <end position="37"/>
    </location>
</feature>
<keyword evidence="3" id="KW-1185">Reference proteome</keyword>
<dbReference type="Proteomes" id="UP000799302">
    <property type="component" value="Unassembled WGS sequence"/>
</dbReference>
<organism evidence="2 3">
    <name type="scientific">Microthyrium microscopicum</name>
    <dbReference type="NCBI Taxonomy" id="703497"/>
    <lineage>
        <taxon>Eukaryota</taxon>
        <taxon>Fungi</taxon>
        <taxon>Dikarya</taxon>
        <taxon>Ascomycota</taxon>
        <taxon>Pezizomycotina</taxon>
        <taxon>Dothideomycetes</taxon>
        <taxon>Dothideomycetes incertae sedis</taxon>
        <taxon>Microthyriales</taxon>
        <taxon>Microthyriaceae</taxon>
        <taxon>Microthyrium</taxon>
    </lineage>
</organism>
<dbReference type="OrthoDB" id="425602at2759"/>
<dbReference type="EMBL" id="MU004231">
    <property type="protein sequence ID" value="KAF2673809.1"/>
    <property type="molecule type" value="Genomic_DNA"/>
</dbReference>
<sequence length="389" mass="41840">MALLTPRQPFAVLDESRLQSLSSTKNRQNNISNQLQSFKAPASAPAKRRLASDLLSDEFDLENMDPNILSPKRSKNLDGGHIKVSKFILKDATPKTAPALNPSSKRKAESYSVPTSTASSPLFATRGSTQNKRISLLSGKRRSLTPYRRLDPPNKGSALPFSIDAALSGTISSYTPPAATTLASPPSPEVPITSLFTKKQKTAPSTWFFEIHEDTPEQEATNLMEHSASVLDISSDDDSGSARAKDLLERGKENVPPPEWTGPTTRVRASERVAHKGISCPVKAAKYAAMHGPDAMVEDRLALREMDVAAFFAEDVDENEATEPVEEEGSQQRPRADSLEVAKDVVQLLANPSVAPSTDGPQAAPFVIREDTPEAAAAASTSATEPATI</sequence>
<reference evidence="2" key="1">
    <citation type="journal article" date="2020" name="Stud. Mycol.">
        <title>101 Dothideomycetes genomes: a test case for predicting lifestyles and emergence of pathogens.</title>
        <authorList>
            <person name="Haridas S."/>
            <person name="Albert R."/>
            <person name="Binder M."/>
            <person name="Bloem J."/>
            <person name="Labutti K."/>
            <person name="Salamov A."/>
            <person name="Andreopoulos B."/>
            <person name="Baker S."/>
            <person name="Barry K."/>
            <person name="Bills G."/>
            <person name="Bluhm B."/>
            <person name="Cannon C."/>
            <person name="Castanera R."/>
            <person name="Culley D."/>
            <person name="Daum C."/>
            <person name="Ezra D."/>
            <person name="Gonzalez J."/>
            <person name="Henrissat B."/>
            <person name="Kuo A."/>
            <person name="Liang C."/>
            <person name="Lipzen A."/>
            <person name="Lutzoni F."/>
            <person name="Magnuson J."/>
            <person name="Mondo S."/>
            <person name="Nolan M."/>
            <person name="Ohm R."/>
            <person name="Pangilinan J."/>
            <person name="Park H.-J."/>
            <person name="Ramirez L."/>
            <person name="Alfaro M."/>
            <person name="Sun H."/>
            <person name="Tritt A."/>
            <person name="Yoshinaga Y."/>
            <person name="Zwiers L.-H."/>
            <person name="Turgeon B."/>
            <person name="Goodwin S."/>
            <person name="Spatafora J."/>
            <person name="Crous P."/>
            <person name="Grigoriev I."/>
        </authorList>
    </citation>
    <scope>NUCLEOTIDE SEQUENCE</scope>
    <source>
        <strain evidence="2">CBS 115976</strain>
    </source>
</reference>
<feature type="region of interest" description="Disordered" evidence="1">
    <location>
        <begin position="95"/>
        <end position="124"/>
    </location>
</feature>
<feature type="region of interest" description="Disordered" evidence="1">
    <location>
        <begin position="351"/>
        <end position="389"/>
    </location>
</feature>
<evidence type="ECO:0000256" key="1">
    <source>
        <dbReference type="SAM" id="MobiDB-lite"/>
    </source>
</evidence>
<evidence type="ECO:0008006" key="4">
    <source>
        <dbReference type="Google" id="ProtNLM"/>
    </source>
</evidence>
<evidence type="ECO:0000313" key="3">
    <source>
        <dbReference type="Proteomes" id="UP000799302"/>
    </source>
</evidence>
<feature type="region of interest" description="Disordered" evidence="1">
    <location>
        <begin position="315"/>
        <end position="339"/>
    </location>
</feature>
<feature type="compositionally biased region" description="Polar residues" evidence="1">
    <location>
        <begin position="112"/>
        <end position="124"/>
    </location>
</feature>
<feature type="compositionally biased region" description="Low complexity" evidence="1">
    <location>
        <begin position="374"/>
        <end position="389"/>
    </location>
</feature>
<name>A0A6A6UNF8_9PEZI</name>
<feature type="region of interest" description="Disordered" evidence="1">
    <location>
        <begin position="232"/>
        <end position="264"/>
    </location>
</feature>
<accession>A0A6A6UNF8</accession>